<proteinExistence type="predicted"/>
<protein>
    <submittedName>
        <fullName evidence="1">Uncharacterized protein</fullName>
    </submittedName>
</protein>
<gene>
    <name evidence="1" type="ORF">GTQ34_13880</name>
</gene>
<sequence length="59" mass="6449">MKKLNLGQELSKNEQKKILGGVTFRCNAPDAQPVYGFSSCSHAAAYCSGAWNTNLAYCY</sequence>
<name>A0A964WYV9_9FLAO</name>
<dbReference type="EMBL" id="JAAABI010000005">
    <property type="protein sequence ID" value="NAY93009.1"/>
    <property type="molecule type" value="Genomic_DNA"/>
</dbReference>
<evidence type="ECO:0000313" key="2">
    <source>
        <dbReference type="Proteomes" id="UP000667650"/>
    </source>
</evidence>
<organism evidence="1 2">
    <name type="scientific">Flagellimonas ochracea</name>
    <dbReference type="NCBI Taxonomy" id="2696472"/>
    <lineage>
        <taxon>Bacteria</taxon>
        <taxon>Pseudomonadati</taxon>
        <taxon>Bacteroidota</taxon>
        <taxon>Flavobacteriia</taxon>
        <taxon>Flavobacteriales</taxon>
        <taxon>Flavobacteriaceae</taxon>
        <taxon>Flagellimonas</taxon>
    </lineage>
</organism>
<accession>A0A964WYV9</accession>
<reference evidence="1" key="1">
    <citation type="submission" date="2020-01" db="EMBL/GenBank/DDBJ databases">
        <title>Muricauda ochracea sp. nov., isolated from a tidal flat of Garorim bay in Korea.</title>
        <authorList>
            <person name="Kim D."/>
            <person name="Yoo Y."/>
            <person name="Kim J.-J."/>
        </authorList>
    </citation>
    <scope>NUCLEOTIDE SEQUENCE</scope>
    <source>
        <strain evidence="1">JGD-17</strain>
    </source>
</reference>
<evidence type="ECO:0000313" key="1">
    <source>
        <dbReference type="EMBL" id="NAY93009.1"/>
    </source>
</evidence>
<keyword evidence="2" id="KW-1185">Reference proteome</keyword>
<dbReference type="RefSeq" id="WP_166524417.1">
    <property type="nucleotide sequence ID" value="NZ_JAAABI010000005.1"/>
</dbReference>
<comment type="caution">
    <text evidence="1">The sequence shown here is derived from an EMBL/GenBank/DDBJ whole genome shotgun (WGS) entry which is preliminary data.</text>
</comment>
<dbReference type="AlphaFoldDB" id="A0A964WYV9"/>
<dbReference type="Proteomes" id="UP000667650">
    <property type="component" value="Unassembled WGS sequence"/>
</dbReference>